<organism evidence="2">
    <name type="scientific">Eutreptiella gymnastica</name>
    <dbReference type="NCBI Taxonomy" id="73025"/>
    <lineage>
        <taxon>Eukaryota</taxon>
        <taxon>Discoba</taxon>
        <taxon>Euglenozoa</taxon>
        <taxon>Euglenida</taxon>
        <taxon>Spirocuta</taxon>
        <taxon>Euglenophyceae</taxon>
        <taxon>Eutreptiales</taxon>
        <taxon>Eutreptiaceae</taxon>
        <taxon>Eutreptiella</taxon>
    </lineage>
</organism>
<dbReference type="EMBL" id="HBJA01095776">
    <property type="protein sequence ID" value="CAE0821977.1"/>
    <property type="molecule type" value="Transcribed_RNA"/>
</dbReference>
<name>A0A7S4LDE0_9EUGL</name>
<evidence type="ECO:0000313" key="2">
    <source>
        <dbReference type="EMBL" id="CAE0821977.1"/>
    </source>
</evidence>
<sequence length="115" mass="11872">MCVSTWHVAACSDSKTIGVSSPSAVEDVPPYESTGQHNQNSVGTCCGQRVAAVVGASSRSLLYLIMSELADASGKSEPEVAPRLAPIFTPQTTQPQPQGSVCPAALHSDIMTAAK</sequence>
<reference evidence="2" key="1">
    <citation type="submission" date="2021-01" db="EMBL/GenBank/DDBJ databases">
        <authorList>
            <person name="Corre E."/>
            <person name="Pelletier E."/>
            <person name="Niang G."/>
            <person name="Scheremetjew M."/>
            <person name="Finn R."/>
            <person name="Kale V."/>
            <person name="Holt S."/>
            <person name="Cochrane G."/>
            <person name="Meng A."/>
            <person name="Brown T."/>
            <person name="Cohen L."/>
        </authorList>
    </citation>
    <scope>NUCLEOTIDE SEQUENCE</scope>
    <source>
        <strain evidence="2">CCMP1594</strain>
    </source>
</reference>
<dbReference type="AlphaFoldDB" id="A0A7S4LDE0"/>
<feature type="region of interest" description="Disordered" evidence="1">
    <location>
        <begin position="18"/>
        <end position="40"/>
    </location>
</feature>
<protein>
    <submittedName>
        <fullName evidence="2">Uncharacterized protein</fullName>
    </submittedName>
</protein>
<gene>
    <name evidence="2" type="ORF">EGYM00163_LOCUS33174</name>
</gene>
<accession>A0A7S4LDE0</accession>
<evidence type="ECO:0000256" key="1">
    <source>
        <dbReference type="SAM" id="MobiDB-lite"/>
    </source>
</evidence>
<proteinExistence type="predicted"/>